<keyword evidence="5" id="KW-0472">Membrane</keyword>
<comment type="subcellular location">
    <subcellularLocation>
        <location evidence="1">Membrane</location>
        <topology evidence="1">Multi-pass membrane protein</topology>
    </subcellularLocation>
</comment>
<evidence type="ECO:0000256" key="2">
    <source>
        <dbReference type="ARBA" id="ARBA00007375"/>
    </source>
</evidence>
<protein>
    <recommendedName>
        <fullName evidence="8">Lysoplasmalogenase</fullName>
    </recommendedName>
</protein>
<dbReference type="Pfam" id="PF07947">
    <property type="entry name" value="YhhN"/>
    <property type="match status" value="1"/>
</dbReference>
<dbReference type="Proteomes" id="UP000076929">
    <property type="component" value="Chromosome"/>
</dbReference>
<dbReference type="GO" id="GO:0016020">
    <property type="term" value="C:membrane"/>
    <property type="evidence" value="ECO:0007669"/>
    <property type="project" value="UniProtKB-SubCell"/>
</dbReference>
<gene>
    <name evidence="6" type="ORF">ccrud_01600</name>
</gene>
<evidence type="ECO:0000256" key="1">
    <source>
        <dbReference type="ARBA" id="ARBA00004141"/>
    </source>
</evidence>
<organism evidence="6 7">
    <name type="scientific">Corynebacterium crudilactis</name>
    <dbReference type="NCBI Taxonomy" id="1652495"/>
    <lineage>
        <taxon>Bacteria</taxon>
        <taxon>Bacillati</taxon>
        <taxon>Actinomycetota</taxon>
        <taxon>Actinomycetes</taxon>
        <taxon>Mycobacteriales</taxon>
        <taxon>Corynebacteriaceae</taxon>
        <taxon>Corynebacterium</taxon>
    </lineage>
</organism>
<keyword evidence="7" id="KW-1185">Reference proteome</keyword>
<sequence length="237" mass="24210">MLNGFVTKTRQGATALVKAVAKSASEPERAAFVAAASINIGASLLGVARAKKLSKPVLMPLLAGRVLRSSHTPGEKALGIAGLGGGWAGDLVLMKPNSLPQGAAGFAINHAAYITLLLAKGARPSTLRTTIRAVPLAAAAGFAALREPKLVPMVLSYGGLLATTSLLADDPHLHDSSVPASFGLGHGGNLFLISDAVLFAREMFLSEGTPAAQCADGMVMGTYTIAQLLLVDGLFSK</sequence>
<proteinExistence type="inferred from homology"/>
<keyword evidence="4" id="KW-1133">Transmembrane helix</keyword>
<dbReference type="PANTHER" id="PTHR31885:SF6">
    <property type="entry name" value="GH04784P"/>
    <property type="match status" value="1"/>
</dbReference>
<dbReference type="AlphaFoldDB" id="A0A172QQR2"/>
<evidence type="ECO:0000313" key="7">
    <source>
        <dbReference type="Proteomes" id="UP000076929"/>
    </source>
</evidence>
<reference evidence="6 7" key="1">
    <citation type="submission" date="2016-05" db="EMBL/GenBank/DDBJ databases">
        <title>Complete genome sequence of Corynebacterium crudilactis, a new Corynebacterium species isolated from raw cow's milk.</title>
        <authorList>
            <person name="Christian R."/>
            <person name="Zimmermann J."/>
            <person name="Lipski A."/>
            <person name="Kalinowski J."/>
        </authorList>
    </citation>
    <scope>NUCLEOTIDE SEQUENCE [LARGE SCALE GENOMIC DNA]</scope>
    <source>
        <strain evidence="6 7">JZ16</strain>
    </source>
</reference>
<dbReference type="GO" id="GO:0016787">
    <property type="term" value="F:hydrolase activity"/>
    <property type="evidence" value="ECO:0007669"/>
    <property type="project" value="TreeGrafter"/>
</dbReference>
<dbReference type="EMBL" id="CP015622">
    <property type="protein sequence ID" value="ANE03036.1"/>
    <property type="molecule type" value="Genomic_DNA"/>
</dbReference>
<evidence type="ECO:0008006" key="8">
    <source>
        <dbReference type="Google" id="ProtNLM"/>
    </source>
</evidence>
<dbReference type="STRING" id="1652495.ccrud_01600"/>
<evidence type="ECO:0000313" key="6">
    <source>
        <dbReference type="EMBL" id="ANE03036.1"/>
    </source>
</evidence>
<dbReference type="KEGG" id="ccjz:ccrud_01600"/>
<evidence type="ECO:0000256" key="3">
    <source>
        <dbReference type="ARBA" id="ARBA00022692"/>
    </source>
</evidence>
<evidence type="ECO:0000256" key="5">
    <source>
        <dbReference type="ARBA" id="ARBA00023136"/>
    </source>
</evidence>
<dbReference type="InterPro" id="IPR012506">
    <property type="entry name" value="TMEM86B-like"/>
</dbReference>
<dbReference type="PANTHER" id="PTHR31885">
    <property type="entry name" value="GH04784P"/>
    <property type="match status" value="1"/>
</dbReference>
<name>A0A172QQR2_9CORY</name>
<accession>A0A172QQR2</accession>
<comment type="similarity">
    <text evidence="2">Belongs to the TMEM86 family.</text>
</comment>
<dbReference type="OrthoDB" id="4406725at2"/>
<keyword evidence="3" id="KW-0812">Transmembrane</keyword>
<evidence type="ECO:0000256" key="4">
    <source>
        <dbReference type="ARBA" id="ARBA00022989"/>
    </source>
</evidence>